<dbReference type="Pfam" id="PF06863">
    <property type="entry name" value="DUF1254"/>
    <property type="match status" value="1"/>
</dbReference>
<dbReference type="PANTHER" id="PTHR36509:SF2">
    <property type="entry name" value="BLL3101 PROTEIN"/>
    <property type="match status" value="1"/>
</dbReference>
<organism evidence="3 4">
    <name type="scientific">Tunturiibacter lichenicola</name>
    <dbReference type="NCBI Taxonomy" id="2051959"/>
    <lineage>
        <taxon>Bacteria</taxon>
        <taxon>Pseudomonadati</taxon>
        <taxon>Acidobacteriota</taxon>
        <taxon>Terriglobia</taxon>
        <taxon>Terriglobales</taxon>
        <taxon>Acidobacteriaceae</taxon>
        <taxon>Tunturiibacter</taxon>
    </lineage>
</organism>
<dbReference type="Proteomes" id="UP000569092">
    <property type="component" value="Unassembled WGS sequence"/>
</dbReference>
<name>A0A7W8N6F6_9BACT</name>
<dbReference type="InterPro" id="IPR037050">
    <property type="entry name" value="DUF1254_sf"/>
</dbReference>
<evidence type="ECO:0000259" key="2">
    <source>
        <dbReference type="Pfam" id="PF06863"/>
    </source>
</evidence>
<evidence type="ECO:0000259" key="1">
    <source>
        <dbReference type="Pfam" id="PF06742"/>
    </source>
</evidence>
<reference evidence="3 4" key="1">
    <citation type="submission" date="2020-08" db="EMBL/GenBank/DDBJ databases">
        <title>Genomic Encyclopedia of Type Strains, Phase IV (KMG-V): Genome sequencing to study the core and pangenomes of soil and plant-associated prokaryotes.</title>
        <authorList>
            <person name="Whitman W."/>
        </authorList>
    </citation>
    <scope>NUCLEOTIDE SEQUENCE [LARGE SCALE GENOMIC DNA]</scope>
    <source>
        <strain evidence="3 4">M8US30</strain>
    </source>
</reference>
<comment type="caution">
    <text evidence="3">The sequence shown here is derived from an EMBL/GenBank/DDBJ whole genome shotgun (WGS) entry which is preliminary data.</text>
</comment>
<dbReference type="InterPro" id="IPR010621">
    <property type="entry name" value="DUF1214"/>
</dbReference>
<accession>A0A7W8N6F6</accession>
<feature type="domain" description="DUF1254" evidence="2">
    <location>
        <begin position="77"/>
        <end position="213"/>
    </location>
</feature>
<protein>
    <recommendedName>
        <fullName evidence="5">DUF1254 domain-containing protein</fullName>
    </recommendedName>
</protein>
<dbReference type="SUPFAM" id="SSF160935">
    <property type="entry name" value="VPA0735-like"/>
    <property type="match status" value="1"/>
</dbReference>
<dbReference type="EMBL" id="JACHDZ010000004">
    <property type="protein sequence ID" value="MBB5344975.1"/>
    <property type="molecule type" value="Genomic_DNA"/>
</dbReference>
<dbReference type="Pfam" id="PF06742">
    <property type="entry name" value="DUF1214"/>
    <property type="match status" value="1"/>
</dbReference>
<evidence type="ECO:0000313" key="3">
    <source>
        <dbReference type="EMBL" id="MBB5344975.1"/>
    </source>
</evidence>
<proteinExistence type="predicted"/>
<dbReference type="PANTHER" id="PTHR36509">
    <property type="entry name" value="BLL3101 PROTEIN"/>
    <property type="match status" value="1"/>
</dbReference>
<evidence type="ECO:0000313" key="4">
    <source>
        <dbReference type="Proteomes" id="UP000569092"/>
    </source>
</evidence>
<dbReference type="InterPro" id="IPR037049">
    <property type="entry name" value="DUF1214_C_sf"/>
</dbReference>
<dbReference type="Gene3D" id="2.60.40.1610">
    <property type="entry name" value="Domain of unknown function DUF1254"/>
    <property type="match status" value="1"/>
</dbReference>
<dbReference type="InterPro" id="IPR010679">
    <property type="entry name" value="DUF1254"/>
</dbReference>
<gene>
    <name evidence="3" type="ORF">HDF10_002961</name>
</gene>
<sequence>MKRLCKVTLVALVMLAVAGRCGYGQTLEDIQRDVSPALFDGVVSYIYGYPLMMFGVTGRTGTTVPDAMTKLGAAPLNQFGKETVLPNATFTAVVLPSTSTLYASSFLNLCEEPVILHLPNFGGRFFIMQMLDGWTEVSGDSPGTDKSSPEGNYALVGPACNGHEQPAITIPVVKTIKIPTSSMWIIGRIYTTGSDWDIKDIVKNLYPGLTLTPLSKYVAGETFTPPDTLSVQPLADTMTPPLRQVAGMDACAFYQNLAAMLNFNLPITGQDDLVTPSLLRLGLVVKNDDPTKGSVPLTGTNFDCTTLHKARLENLQDAVAAANSILDNVPATKPTATGWTVSLDVGVYGRRYLLRAEVAQQALGANRKEDAVYGYTQTDGRGIKLRGDVNYAIHFLPVGVDAGGVPPVHPGGFWSLTIYDADGKLVPSPDPAANWNAVGMPMVQNHSACFNGDGSLDLYLQATAPPAGSKQFCNWLPTPAKGGYIAFLRMYWPADAILNKDWVPPGIVRN</sequence>
<evidence type="ECO:0008006" key="5">
    <source>
        <dbReference type="Google" id="ProtNLM"/>
    </source>
</evidence>
<dbReference type="Gene3D" id="2.60.120.600">
    <property type="entry name" value="Domain of unknown function DUF1214, C-terminal domain"/>
    <property type="match status" value="1"/>
</dbReference>
<dbReference type="AlphaFoldDB" id="A0A7W8N6F6"/>
<feature type="domain" description="DUF1214" evidence="1">
    <location>
        <begin position="371"/>
        <end position="494"/>
    </location>
</feature>